<dbReference type="InParanoid" id="E3MYI7"/>
<dbReference type="AlphaFoldDB" id="E3MYI7"/>
<reference evidence="1" key="1">
    <citation type="submission" date="2007-07" db="EMBL/GenBank/DDBJ databases">
        <title>PCAP assembly of the Caenorhabditis remanei genome.</title>
        <authorList>
            <consortium name="The Caenorhabditis remanei Sequencing Consortium"/>
            <person name="Wilson R.K."/>
        </authorList>
    </citation>
    <scope>NUCLEOTIDE SEQUENCE [LARGE SCALE GENOMIC DNA]</scope>
    <source>
        <strain evidence="1">PB4641</strain>
    </source>
</reference>
<protein>
    <submittedName>
        <fullName evidence="1">Uncharacterized protein</fullName>
    </submittedName>
</protein>
<keyword evidence="2" id="KW-1185">Reference proteome</keyword>
<evidence type="ECO:0000313" key="1">
    <source>
        <dbReference type="EMBL" id="EFP12025.1"/>
    </source>
</evidence>
<evidence type="ECO:0000313" key="2">
    <source>
        <dbReference type="Proteomes" id="UP000008281"/>
    </source>
</evidence>
<gene>
    <name evidence="1" type="ORF">CRE_30110</name>
</gene>
<organism evidence="2">
    <name type="scientific">Caenorhabditis remanei</name>
    <name type="common">Caenorhabditis vulgaris</name>
    <dbReference type="NCBI Taxonomy" id="31234"/>
    <lineage>
        <taxon>Eukaryota</taxon>
        <taxon>Metazoa</taxon>
        <taxon>Ecdysozoa</taxon>
        <taxon>Nematoda</taxon>
        <taxon>Chromadorea</taxon>
        <taxon>Rhabditida</taxon>
        <taxon>Rhabditina</taxon>
        <taxon>Rhabditomorpha</taxon>
        <taxon>Rhabditoidea</taxon>
        <taxon>Rhabditidae</taxon>
        <taxon>Peloderinae</taxon>
        <taxon>Caenorhabditis</taxon>
    </lineage>
</organism>
<sequence length="64" mass="7362">MVGEVKVKDKKYRTHVYQNDPHGILLDPLLSCEPILALDHYSSITTVRLLCPLYFSTEKENTNL</sequence>
<accession>E3MYI7</accession>
<dbReference type="Proteomes" id="UP000008281">
    <property type="component" value="Unassembled WGS sequence"/>
</dbReference>
<proteinExistence type="predicted"/>
<dbReference type="EMBL" id="DS268496">
    <property type="protein sequence ID" value="EFP12025.1"/>
    <property type="molecule type" value="Genomic_DNA"/>
</dbReference>
<name>E3MYI7_CAERE</name>
<dbReference type="HOGENOM" id="CLU_2869731_0_0_1"/>